<proteinExistence type="predicted"/>
<reference evidence="2" key="1">
    <citation type="submission" date="2020-06" db="EMBL/GenBank/DDBJ databases">
        <authorList>
            <person name="Li T."/>
            <person name="Hu X."/>
            <person name="Zhang T."/>
            <person name="Song X."/>
            <person name="Zhang H."/>
            <person name="Dai N."/>
            <person name="Sheng W."/>
            <person name="Hou X."/>
            <person name="Wei L."/>
        </authorList>
    </citation>
    <scope>NUCLEOTIDE SEQUENCE</scope>
    <source>
        <strain evidence="2">KEN1</strain>
        <tissue evidence="2">Leaf</tissue>
    </source>
</reference>
<dbReference type="PANTHER" id="PTHR33116:SF76">
    <property type="entry name" value="DUF4283 DOMAIN-CONTAINING PROTEIN"/>
    <property type="match status" value="1"/>
</dbReference>
<dbReference type="AlphaFoldDB" id="A0AAW2XQW7"/>
<name>A0AAW2XQW7_9LAMI</name>
<protein>
    <submittedName>
        <fullName evidence="2">Retrovirus-related Pol polyprotein from type-1 retrotransposable element R2</fullName>
    </submittedName>
</protein>
<evidence type="ECO:0000259" key="1">
    <source>
        <dbReference type="PROSITE" id="PS50878"/>
    </source>
</evidence>
<dbReference type="SUPFAM" id="SSF56672">
    <property type="entry name" value="DNA/RNA polymerases"/>
    <property type="match status" value="1"/>
</dbReference>
<feature type="domain" description="Reverse transcriptase" evidence="1">
    <location>
        <begin position="68"/>
        <end position="335"/>
    </location>
</feature>
<dbReference type="InterPro" id="IPR000477">
    <property type="entry name" value="RT_dom"/>
</dbReference>
<comment type="caution">
    <text evidence="2">The sequence shown here is derived from an EMBL/GenBank/DDBJ whole genome shotgun (WGS) entry which is preliminary data.</text>
</comment>
<dbReference type="CDD" id="cd01650">
    <property type="entry name" value="RT_nLTR_like"/>
    <property type="match status" value="1"/>
</dbReference>
<gene>
    <name evidence="2" type="ORF">Slati_0871900</name>
</gene>
<organism evidence="2">
    <name type="scientific">Sesamum latifolium</name>
    <dbReference type="NCBI Taxonomy" id="2727402"/>
    <lineage>
        <taxon>Eukaryota</taxon>
        <taxon>Viridiplantae</taxon>
        <taxon>Streptophyta</taxon>
        <taxon>Embryophyta</taxon>
        <taxon>Tracheophyta</taxon>
        <taxon>Spermatophyta</taxon>
        <taxon>Magnoliopsida</taxon>
        <taxon>eudicotyledons</taxon>
        <taxon>Gunneridae</taxon>
        <taxon>Pentapetalae</taxon>
        <taxon>asterids</taxon>
        <taxon>lamiids</taxon>
        <taxon>Lamiales</taxon>
        <taxon>Pedaliaceae</taxon>
        <taxon>Sesamum</taxon>
    </lineage>
</organism>
<dbReference type="EMBL" id="JACGWN010000003">
    <property type="protein sequence ID" value="KAL0455327.1"/>
    <property type="molecule type" value="Genomic_DNA"/>
</dbReference>
<dbReference type="PROSITE" id="PS50878">
    <property type="entry name" value="RT_POL"/>
    <property type="match status" value="1"/>
</dbReference>
<dbReference type="PANTHER" id="PTHR33116">
    <property type="entry name" value="REVERSE TRANSCRIPTASE ZINC-BINDING DOMAIN-CONTAINING PROTEIN-RELATED-RELATED"/>
    <property type="match status" value="1"/>
</dbReference>
<accession>A0AAW2XQW7</accession>
<reference evidence="2" key="2">
    <citation type="journal article" date="2024" name="Plant">
        <title>Genomic evolution and insights into agronomic trait innovations of Sesamum species.</title>
        <authorList>
            <person name="Miao H."/>
            <person name="Wang L."/>
            <person name="Qu L."/>
            <person name="Liu H."/>
            <person name="Sun Y."/>
            <person name="Le M."/>
            <person name="Wang Q."/>
            <person name="Wei S."/>
            <person name="Zheng Y."/>
            <person name="Lin W."/>
            <person name="Duan Y."/>
            <person name="Cao H."/>
            <person name="Xiong S."/>
            <person name="Wang X."/>
            <person name="Wei L."/>
            <person name="Li C."/>
            <person name="Ma Q."/>
            <person name="Ju M."/>
            <person name="Zhao R."/>
            <person name="Li G."/>
            <person name="Mu C."/>
            <person name="Tian Q."/>
            <person name="Mei H."/>
            <person name="Zhang T."/>
            <person name="Gao T."/>
            <person name="Zhang H."/>
        </authorList>
    </citation>
    <scope>NUCLEOTIDE SEQUENCE</scope>
    <source>
        <strain evidence="2">KEN1</strain>
    </source>
</reference>
<evidence type="ECO:0000313" key="2">
    <source>
        <dbReference type="EMBL" id="KAL0455327.1"/>
    </source>
</evidence>
<dbReference type="InterPro" id="IPR043502">
    <property type="entry name" value="DNA/RNA_pol_sf"/>
</dbReference>
<sequence>MFLQPWARYIIPNDERETMIRPVEREEIKAAFFDIDEDKALGPDGFSAGFFKAAWSVIGDELTTAIQDFFGSGKMLKQVNATILSLIPKVANPTTVVEFRPISCCNVLYKAITKIIVQRMHAVMGKIVSPSQNAFVPGRRISNNTLIGQELFHGYNRQNLPPRCALKVDLWEAYDTLEWDFIHAMLSVFDFPEKMIMWIVECISTTTYSVSLNGELHGFFPGARGIRQGDPMSPYLFVLAMEILHLILLQRIEQAESFQYHWQCNEMKLFNLCFADDLLLFCKAEENSVILFHDALHAFAELSGLHANISKSQLILSKSATPVRDRLRTILGFQEGQLSGWSSLHLSFAARIQLLKSVISALNIYWATAFILPSGVLKTIEARMRKFLWQGGHNSGAAKVAWVDVCKPLEEGGQGLRRLQPLNHALIGKHFWDIIQCNESSIWVMWITNRYLRHCSVWTARVSSGSWSWRKILKLRSQLLGPLIHRFPNGPRVTGIPLSLNPQDLRLVGMYYYVASPHPTELLHLMACNLGECEYARTCLRILEQRFGSDCQGLVGNTPSYGRLGDGEVNTRGMPFPVHCLPRWFIPFGWNETSEDLGMNPLFRNVRHGH</sequence>
<dbReference type="Pfam" id="PF00078">
    <property type="entry name" value="RVT_1"/>
    <property type="match status" value="1"/>
</dbReference>